<dbReference type="EMBL" id="SZYD01000010">
    <property type="protein sequence ID" value="KAD4981943.1"/>
    <property type="molecule type" value="Genomic_DNA"/>
</dbReference>
<comment type="caution">
    <text evidence="1">The sequence shown here is derived from an EMBL/GenBank/DDBJ whole genome shotgun (WGS) entry which is preliminary data.</text>
</comment>
<keyword evidence="2" id="KW-1185">Reference proteome</keyword>
<organism evidence="1 2">
    <name type="scientific">Mikania micrantha</name>
    <name type="common">bitter vine</name>
    <dbReference type="NCBI Taxonomy" id="192012"/>
    <lineage>
        <taxon>Eukaryota</taxon>
        <taxon>Viridiplantae</taxon>
        <taxon>Streptophyta</taxon>
        <taxon>Embryophyta</taxon>
        <taxon>Tracheophyta</taxon>
        <taxon>Spermatophyta</taxon>
        <taxon>Magnoliopsida</taxon>
        <taxon>eudicotyledons</taxon>
        <taxon>Gunneridae</taxon>
        <taxon>Pentapetalae</taxon>
        <taxon>asterids</taxon>
        <taxon>campanulids</taxon>
        <taxon>Asterales</taxon>
        <taxon>Asteraceae</taxon>
        <taxon>Asteroideae</taxon>
        <taxon>Heliantheae alliance</taxon>
        <taxon>Eupatorieae</taxon>
        <taxon>Mikania</taxon>
    </lineage>
</organism>
<name>A0A5N6NNN0_9ASTR</name>
<sequence length="123" mass="13949">MLGCPTAACRWPEVKQVCLAEVTTVEWSSFGVYDRHMGEAAKGLMFKQDAENPSFREVPSLLPQFSVMISLDPLYFHVEEVEGYAWAKESLNLVEKQESYGGLKVKNGGGSFWPEIRVFRKKK</sequence>
<dbReference type="AlphaFoldDB" id="A0A5N6NNN0"/>
<accession>A0A5N6NNN0</accession>
<proteinExistence type="predicted"/>
<evidence type="ECO:0000313" key="1">
    <source>
        <dbReference type="EMBL" id="KAD4981943.1"/>
    </source>
</evidence>
<gene>
    <name evidence="1" type="ORF">E3N88_18614</name>
</gene>
<dbReference type="Proteomes" id="UP000326396">
    <property type="component" value="Linkage Group LG18"/>
</dbReference>
<evidence type="ECO:0000313" key="2">
    <source>
        <dbReference type="Proteomes" id="UP000326396"/>
    </source>
</evidence>
<reference evidence="1 2" key="1">
    <citation type="submission" date="2019-05" db="EMBL/GenBank/DDBJ databases">
        <title>Mikania micrantha, genome provides insights into the molecular mechanism of rapid growth.</title>
        <authorList>
            <person name="Liu B."/>
        </authorList>
    </citation>
    <scope>NUCLEOTIDE SEQUENCE [LARGE SCALE GENOMIC DNA]</scope>
    <source>
        <strain evidence="1">NLD-2019</strain>
        <tissue evidence="1">Leaf</tissue>
    </source>
</reference>
<protein>
    <submittedName>
        <fullName evidence="1">Uncharacterized protein</fullName>
    </submittedName>
</protein>